<organism evidence="4 5">
    <name type="scientific">Reticulibacter mediterranei</name>
    <dbReference type="NCBI Taxonomy" id="2778369"/>
    <lineage>
        <taxon>Bacteria</taxon>
        <taxon>Bacillati</taxon>
        <taxon>Chloroflexota</taxon>
        <taxon>Ktedonobacteria</taxon>
        <taxon>Ktedonobacterales</taxon>
        <taxon>Reticulibacteraceae</taxon>
        <taxon>Reticulibacter</taxon>
    </lineage>
</organism>
<accession>A0A8J3N4M6</accession>
<dbReference type="InterPro" id="IPR024163">
    <property type="entry name" value="Aerotolerance_reg_N"/>
</dbReference>
<gene>
    <name evidence="4" type="ORF">KSF_056810</name>
</gene>
<dbReference type="CDD" id="cd00198">
    <property type="entry name" value="vWFA"/>
    <property type="match status" value="1"/>
</dbReference>
<feature type="compositionally biased region" description="Basic residues" evidence="1">
    <location>
        <begin position="662"/>
        <end position="675"/>
    </location>
</feature>
<evidence type="ECO:0000313" key="4">
    <source>
        <dbReference type="EMBL" id="GHO95633.1"/>
    </source>
</evidence>
<sequence>MNLLVPAALAFGLIIPIILLFYFMRPKRQERVIGSTLLWQQAMQELQASRPWQRLRLTPLLLLQLIAAIVIVLVLTRPAIFSNSPVSGDTIVILQASASMQATDVAPNRFEAAKNNIANFISDLGPNDRLSLITMALTPRVLIAEAQDKGQLTNALHRAQVTNQDADLTQALSLALSLAQGHAHAQILVVGDGHVTNADQKITLPVPVRYLPIGTDAPNTAILAFDSRPLQGKLIAFAQVANYSRQQRAIPIELYADSHLVSVQTITLGPDERGTVQWGPLASNTRFLHARLVTQDALSADHEAWAIVGGSMRGRVLLVTKGNRFLEVAFVRQANVNLSEITPDHYANLGTYDLTIFDGYVPPVLPPGNILFVNPPQGKYLFGQSGQEIGVNHISSGQDAHNLLTDVDLSSIHVLRASHQLTATSWLQPVIQTPQTPLLLAGENNNQRIAVLSFDLHNSDLPLQPAFPILIRNMTNWFLPAPVPGNGQESAGSLVTVQTWPGANHITITGPDQRATTVGPPFPVAPFASTDQIGIYQVTQRVRGQDLQGAFVVNLFNPEQSRLAPASSLPVVNSTTFTDNGNGVSHQLREIWPWIAAFLLLVLCFEWWLFSRSYQARTTQSTEQRRSLGTVRVSTSKKNSLLTQWQDQLQAQYKETRKRVVKATKRTRSKLKRRSAKEEKRVNI</sequence>
<keyword evidence="2" id="KW-0472">Membrane</keyword>
<feature type="transmembrane region" description="Helical" evidence="2">
    <location>
        <begin position="6"/>
        <end position="24"/>
    </location>
</feature>
<evidence type="ECO:0000256" key="1">
    <source>
        <dbReference type="SAM" id="MobiDB-lite"/>
    </source>
</evidence>
<dbReference type="Pfam" id="PF07584">
    <property type="entry name" value="BatA"/>
    <property type="match status" value="1"/>
</dbReference>
<dbReference type="PROSITE" id="PS50234">
    <property type="entry name" value="VWFA"/>
    <property type="match status" value="1"/>
</dbReference>
<evidence type="ECO:0000259" key="3">
    <source>
        <dbReference type="PROSITE" id="PS50234"/>
    </source>
</evidence>
<keyword evidence="2" id="KW-1133">Transmembrane helix</keyword>
<comment type="caution">
    <text evidence="4">The sequence shown here is derived from an EMBL/GenBank/DDBJ whole genome shotgun (WGS) entry which is preliminary data.</text>
</comment>
<keyword evidence="2" id="KW-0812">Transmembrane</keyword>
<dbReference type="SUPFAM" id="SSF53300">
    <property type="entry name" value="vWA-like"/>
    <property type="match status" value="1"/>
</dbReference>
<dbReference type="AlphaFoldDB" id="A0A8J3N4M6"/>
<feature type="transmembrane region" description="Helical" evidence="2">
    <location>
        <begin position="60"/>
        <end position="80"/>
    </location>
</feature>
<dbReference type="InterPro" id="IPR002035">
    <property type="entry name" value="VWF_A"/>
</dbReference>
<dbReference type="Gene3D" id="3.40.50.410">
    <property type="entry name" value="von Willebrand factor, type A domain"/>
    <property type="match status" value="1"/>
</dbReference>
<proteinExistence type="predicted"/>
<dbReference type="Proteomes" id="UP000597444">
    <property type="component" value="Unassembled WGS sequence"/>
</dbReference>
<dbReference type="RefSeq" id="WP_220206302.1">
    <property type="nucleotide sequence ID" value="NZ_BNJK01000001.1"/>
</dbReference>
<dbReference type="Pfam" id="PF13519">
    <property type="entry name" value="VWA_2"/>
    <property type="match status" value="1"/>
</dbReference>
<evidence type="ECO:0000313" key="5">
    <source>
        <dbReference type="Proteomes" id="UP000597444"/>
    </source>
</evidence>
<feature type="transmembrane region" description="Helical" evidence="2">
    <location>
        <begin position="591"/>
        <end position="610"/>
    </location>
</feature>
<name>A0A8J3N4M6_9CHLR</name>
<protein>
    <recommendedName>
        <fullName evidence="3">VWFA domain-containing protein</fullName>
    </recommendedName>
</protein>
<feature type="region of interest" description="Disordered" evidence="1">
    <location>
        <begin position="662"/>
        <end position="684"/>
    </location>
</feature>
<dbReference type="EMBL" id="BNJK01000001">
    <property type="protein sequence ID" value="GHO95633.1"/>
    <property type="molecule type" value="Genomic_DNA"/>
</dbReference>
<dbReference type="PANTHER" id="PTHR37464">
    <property type="entry name" value="BLL2463 PROTEIN"/>
    <property type="match status" value="1"/>
</dbReference>
<dbReference type="InterPro" id="IPR036465">
    <property type="entry name" value="vWFA_dom_sf"/>
</dbReference>
<keyword evidence="5" id="KW-1185">Reference proteome</keyword>
<reference evidence="4" key="1">
    <citation type="submission" date="2020-10" db="EMBL/GenBank/DDBJ databases">
        <title>Taxonomic study of unclassified bacteria belonging to the class Ktedonobacteria.</title>
        <authorList>
            <person name="Yabe S."/>
            <person name="Wang C.M."/>
            <person name="Zheng Y."/>
            <person name="Sakai Y."/>
            <person name="Cavaletti L."/>
            <person name="Monciardini P."/>
            <person name="Donadio S."/>
        </authorList>
    </citation>
    <scope>NUCLEOTIDE SEQUENCE</scope>
    <source>
        <strain evidence="4">ID150040</strain>
    </source>
</reference>
<dbReference type="SMART" id="SM00327">
    <property type="entry name" value="VWA"/>
    <property type="match status" value="1"/>
</dbReference>
<dbReference type="PANTHER" id="PTHR37464:SF1">
    <property type="entry name" value="BLL2463 PROTEIN"/>
    <property type="match status" value="1"/>
</dbReference>
<evidence type="ECO:0000256" key="2">
    <source>
        <dbReference type="SAM" id="Phobius"/>
    </source>
</evidence>
<feature type="domain" description="VWFA" evidence="3">
    <location>
        <begin position="89"/>
        <end position="271"/>
    </location>
</feature>